<comment type="caution">
    <text evidence="1">The sequence shown here is derived from an EMBL/GenBank/DDBJ whole genome shotgun (WGS) entry which is preliminary data.</text>
</comment>
<organism evidence="1">
    <name type="scientific">bioreactor metagenome</name>
    <dbReference type="NCBI Taxonomy" id="1076179"/>
    <lineage>
        <taxon>unclassified sequences</taxon>
        <taxon>metagenomes</taxon>
        <taxon>ecological metagenomes</taxon>
    </lineage>
</organism>
<evidence type="ECO:0000313" key="1">
    <source>
        <dbReference type="EMBL" id="MPN22931.1"/>
    </source>
</evidence>
<protein>
    <submittedName>
        <fullName evidence="1">Uncharacterized protein</fullName>
    </submittedName>
</protein>
<name>A0A645G7Q4_9ZZZZ</name>
<gene>
    <name evidence="1" type="ORF">SDC9_170316</name>
</gene>
<dbReference type="AlphaFoldDB" id="A0A645G7Q4"/>
<accession>A0A645G7Q4</accession>
<proteinExistence type="predicted"/>
<dbReference type="EMBL" id="VSSQ01071287">
    <property type="protein sequence ID" value="MPN22931.1"/>
    <property type="molecule type" value="Genomic_DNA"/>
</dbReference>
<sequence>MRADVGTAVALDAARGVPLGHACGDGALFKGCEAKFDGAVLVTFEGADREAVALLAVDRR</sequence>
<reference evidence="1" key="1">
    <citation type="submission" date="2019-08" db="EMBL/GenBank/DDBJ databases">
        <authorList>
            <person name="Kucharzyk K."/>
            <person name="Murdoch R.W."/>
            <person name="Higgins S."/>
            <person name="Loffler F."/>
        </authorList>
    </citation>
    <scope>NUCLEOTIDE SEQUENCE</scope>
</reference>